<dbReference type="AlphaFoldDB" id="A0A0J8CQP8"/>
<dbReference type="CDD" id="cd15798">
    <property type="entry name" value="PMEI-like_3"/>
    <property type="match status" value="1"/>
</dbReference>
<dbReference type="GO" id="GO:0004857">
    <property type="term" value="F:enzyme inhibitor activity"/>
    <property type="evidence" value="ECO:0007669"/>
    <property type="project" value="InterPro"/>
</dbReference>
<sequence length="535" mass="60199">MASLNLVFFSLILFTSIACTLSESQEYDEEAPPDDISKWCDGVPHPKACKYFMARTPGVFEPKEKADFRRMLVEVALDRAMAAQGHLWMWGQKCETHSERAAWADCIRLYSHTIIQLNYTLYGLTSNSSFTDFDAQTWLSSSLTNLETCMSGSQDMNVTSFIWPHVAYNVSDLISNGLAVNEGLIEEFINSTSLNTTKYPSWVSHDERKLLQVSRKLAASRAAFVVAKDGSSPYRTVQSAIDAAARSRIRGRKVIHVRRGVYRENIYVGPYNNDIMLVGDGMRYTIVTSSRSARSGYTTYSSATAGIDGLRFMARDITFQNAAGAQMGQAVALRSSSDLSVFYRCAFLGYQDTLFVHSQRQFYKMCYIFGTIDIIFGNAAVVFQNCMIYARLPVFGQANVITAQGRVDPNQNTGIVMHGCRIMADHDLSRKIRTVQTYLGRPWQRYSRTIIMRSYMGPLVNPAGWMPWKSSGFLSTLYYAEYGNFGPGARLHRRVRWPGYHIITRPNAVSQFSVERFIAGRKWLPATGVPFSPGV</sequence>
<evidence type="ECO:0000256" key="7">
    <source>
        <dbReference type="RuleBase" id="RU000589"/>
    </source>
</evidence>
<dbReference type="InterPro" id="IPR011050">
    <property type="entry name" value="Pectin_lyase_fold/virulence"/>
</dbReference>
<evidence type="ECO:0000313" key="10">
    <source>
        <dbReference type="Proteomes" id="UP000035740"/>
    </source>
</evidence>
<dbReference type="Gene3D" id="2.160.20.10">
    <property type="entry name" value="Single-stranded right-handed beta-helix, Pectin lyase-like"/>
    <property type="match status" value="1"/>
</dbReference>
<keyword evidence="5 7" id="KW-0063">Aspartyl esterase</keyword>
<dbReference type="OrthoDB" id="2019149at2759"/>
<protein>
    <recommendedName>
        <fullName evidence="7">Pectinesterase</fullName>
        <ecNumber evidence="7">3.1.1.11</ecNumber>
    </recommendedName>
</protein>
<dbReference type="Gramene" id="KMT15907">
    <property type="protein sequence ID" value="KMT15907"/>
    <property type="gene ID" value="BVRB_3g055940"/>
</dbReference>
<evidence type="ECO:0000313" key="9">
    <source>
        <dbReference type="EMBL" id="KMT15907.1"/>
    </source>
</evidence>
<organism evidence="9 10">
    <name type="scientific">Beta vulgaris subsp. vulgaris</name>
    <name type="common">Beet</name>
    <dbReference type="NCBI Taxonomy" id="3555"/>
    <lineage>
        <taxon>Eukaryota</taxon>
        <taxon>Viridiplantae</taxon>
        <taxon>Streptophyta</taxon>
        <taxon>Embryophyta</taxon>
        <taxon>Tracheophyta</taxon>
        <taxon>Spermatophyta</taxon>
        <taxon>Magnoliopsida</taxon>
        <taxon>eudicotyledons</taxon>
        <taxon>Gunneridae</taxon>
        <taxon>Pentapetalae</taxon>
        <taxon>Caryophyllales</taxon>
        <taxon>Chenopodiaceae</taxon>
        <taxon>Betoideae</taxon>
        <taxon>Beta</taxon>
    </lineage>
</organism>
<dbReference type="GO" id="GO:0042545">
    <property type="term" value="P:cell wall modification"/>
    <property type="evidence" value="ECO:0007669"/>
    <property type="project" value="UniProtKB-UniRule"/>
</dbReference>
<dbReference type="Pfam" id="PF04043">
    <property type="entry name" value="PMEI"/>
    <property type="match status" value="1"/>
</dbReference>
<dbReference type="KEGG" id="bvg:104888680"/>
<comment type="similarity">
    <text evidence="2">In the N-terminal section; belongs to the PMEI family.</text>
</comment>
<feature type="active site" evidence="6">
    <location>
        <position position="373"/>
    </location>
</feature>
<dbReference type="Gene3D" id="1.20.140.40">
    <property type="entry name" value="Invertase/pectin methylesterase inhibitor family protein"/>
    <property type="match status" value="1"/>
</dbReference>
<dbReference type="SUPFAM" id="SSF101148">
    <property type="entry name" value="Plant invertase/pectin methylesterase inhibitor"/>
    <property type="match status" value="1"/>
</dbReference>
<dbReference type="PANTHER" id="PTHR31707">
    <property type="entry name" value="PECTINESTERASE"/>
    <property type="match status" value="1"/>
</dbReference>
<dbReference type="GO" id="GO:0045490">
    <property type="term" value="P:pectin catabolic process"/>
    <property type="evidence" value="ECO:0007669"/>
    <property type="project" value="UniProtKB-UniRule"/>
</dbReference>
<keyword evidence="4 7" id="KW-0378">Hydrolase</keyword>
<dbReference type="eggNOG" id="ENOG502QU67">
    <property type="taxonomic scope" value="Eukaryota"/>
</dbReference>
<dbReference type="InterPro" id="IPR000070">
    <property type="entry name" value="Pectinesterase_cat"/>
</dbReference>
<dbReference type="PROSITE" id="PS00503">
    <property type="entry name" value="PECTINESTERASE_2"/>
    <property type="match status" value="1"/>
</dbReference>
<dbReference type="Proteomes" id="UP000035740">
    <property type="component" value="Chromosome 3"/>
</dbReference>
<reference evidence="9 10" key="1">
    <citation type="journal article" date="2014" name="Nature">
        <title>The genome of the recently domesticated crop plant sugar beet (Beta vulgaris).</title>
        <authorList>
            <person name="Dohm J.C."/>
            <person name="Minoche A.E."/>
            <person name="Holtgrawe D."/>
            <person name="Capella-Gutierrez S."/>
            <person name="Zakrzewski F."/>
            <person name="Tafer H."/>
            <person name="Rupp O."/>
            <person name="Sorensen T.R."/>
            <person name="Stracke R."/>
            <person name="Reinhardt R."/>
            <person name="Goesmann A."/>
            <person name="Kraft T."/>
            <person name="Schulz B."/>
            <person name="Stadler P.F."/>
            <person name="Schmidt T."/>
            <person name="Gabaldon T."/>
            <person name="Lehrach H."/>
            <person name="Weisshaar B."/>
            <person name="Himmelbauer H."/>
        </authorList>
    </citation>
    <scope>NUCLEOTIDE SEQUENCE [LARGE SCALE GENOMIC DNA]</scope>
    <source>
        <tissue evidence="9">Taproot</tissue>
    </source>
</reference>
<feature type="signal peptide" evidence="7">
    <location>
        <begin position="1"/>
        <end position="22"/>
    </location>
</feature>
<keyword evidence="10" id="KW-1185">Reference proteome</keyword>
<evidence type="ECO:0000256" key="3">
    <source>
        <dbReference type="ARBA" id="ARBA00007786"/>
    </source>
</evidence>
<proteinExistence type="inferred from homology"/>
<dbReference type="EC" id="3.1.1.11" evidence="7"/>
<comment type="catalytic activity">
    <reaction evidence="7">
        <text>[(1-&gt;4)-alpha-D-galacturonosyl methyl ester](n) + n H2O = [(1-&gt;4)-alpha-D-galacturonosyl](n) + n methanol + n H(+)</text>
        <dbReference type="Rhea" id="RHEA:22380"/>
        <dbReference type="Rhea" id="RHEA-COMP:14570"/>
        <dbReference type="Rhea" id="RHEA-COMP:14573"/>
        <dbReference type="ChEBI" id="CHEBI:15377"/>
        <dbReference type="ChEBI" id="CHEBI:15378"/>
        <dbReference type="ChEBI" id="CHEBI:17790"/>
        <dbReference type="ChEBI" id="CHEBI:140522"/>
        <dbReference type="ChEBI" id="CHEBI:140523"/>
        <dbReference type="EC" id="3.1.1.11"/>
    </reaction>
</comment>
<dbReference type="SUPFAM" id="SSF51126">
    <property type="entry name" value="Pectin lyase-like"/>
    <property type="match status" value="1"/>
</dbReference>
<dbReference type="Pfam" id="PF01095">
    <property type="entry name" value="Pectinesterase"/>
    <property type="match status" value="1"/>
</dbReference>
<dbReference type="InterPro" id="IPR035513">
    <property type="entry name" value="Invertase/methylesterase_inhib"/>
</dbReference>
<gene>
    <name evidence="9" type="ORF">BVRB_3g055940</name>
</gene>
<dbReference type="NCBIfam" id="TIGR01614">
    <property type="entry name" value="PME_inhib"/>
    <property type="match status" value="1"/>
</dbReference>
<dbReference type="InterPro" id="IPR006501">
    <property type="entry name" value="Pectinesterase_inhib_dom"/>
</dbReference>
<dbReference type="OMA" id="RCAFQGY"/>
<accession>A0A0J8CQP8</accession>
<dbReference type="SMART" id="SM00856">
    <property type="entry name" value="PMEI"/>
    <property type="match status" value="1"/>
</dbReference>
<evidence type="ECO:0000256" key="2">
    <source>
        <dbReference type="ARBA" id="ARBA00006027"/>
    </source>
</evidence>
<comment type="similarity">
    <text evidence="3">In the C-terminal section; belongs to the pectinesterase family.</text>
</comment>
<comment type="pathway">
    <text evidence="1 7">Glycan metabolism; pectin degradation; 2-dehydro-3-deoxy-D-gluconate from pectin: step 1/5.</text>
</comment>
<dbReference type="UniPathway" id="UPA00545">
    <property type="reaction ID" value="UER00823"/>
</dbReference>
<dbReference type="FunFam" id="2.160.20.10:FF:000001">
    <property type="entry name" value="Pectinesterase"/>
    <property type="match status" value="1"/>
</dbReference>
<dbReference type="InterPro" id="IPR033131">
    <property type="entry name" value="Pectinesterase_Asp_AS"/>
</dbReference>
<keyword evidence="7" id="KW-0732">Signal</keyword>
<dbReference type="GO" id="GO:0030599">
    <property type="term" value="F:pectinesterase activity"/>
    <property type="evidence" value="ECO:0007669"/>
    <property type="project" value="UniProtKB-UniRule"/>
</dbReference>
<dbReference type="InterPro" id="IPR012334">
    <property type="entry name" value="Pectin_lyas_fold"/>
</dbReference>
<dbReference type="EMBL" id="KQ090058">
    <property type="protein sequence ID" value="KMT15907.1"/>
    <property type="molecule type" value="Genomic_DNA"/>
</dbReference>
<evidence type="ECO:0000256" key="1">
    <source>
        <dbReference type="ARBA" id="ARBA00005184"/>
    </source>
</evidence>
<evidence type="ECO:0000256" key="6">
    <source>
        <dbReference type="PROSITE-ProRule" id="PRU10040"/>
    </source>
</evidence>
<evidence type="ECO:0000259" key="8">
    <source>
        <dbReference type="SMART" id="SM00856"/>
    </source>
</evidence>
<evidence type="ECO:0000256" key="5">
    <source>
        <dbReference type="ARBA" id="ARBA00023085"/>
    </source>
</evidence>
<feature type="chain" id="PRO_5005120106" description="Pectinesterase" evidence="7">
    <location>
        <begin position="23"/>
        <end position="535"/>
    </location>
</feature>
<feature type="domain" description="Pectinesterase inhibitor" evidence="8">
    <location>
        <begin position="31"/>
        <end position="180"/>
    </location>
</feature>
<evidence type="ECO:0000256" key="4">
    <source>
        <dbReference type="ARBA" id="ARBA00022801"/>
    </source>
</evidence>
<name>A0A0J8CQP8_BETVV</name>